<dbReference type="Gene3D" id="3.40.50.360">
    <property type="match status" value="1"/>
</dbReference>
<dbReference type="GO" id="GO:0010181">
    <property type="term" value="F:FMN binding"/>
    <property type="evidence" value="ECO:0007669"/>
    <property type="project" value="TreeGrafter"/>
</dbReference>
<organism evidence="3 4">
    <name type="scientific">Photobacterium sanctipauli</name>
    <dbReference type="NCBI Taxonomy" id="1342794"/>
    <lineage>
        <taxon>Bacteria</taxon>
        <taxon>Pseudomonadati</taxon>
        <taxon>Pseudomonadota</taxon>
        <taxon>Gammaproteobacteria</taxon>
        <taxon>Vibrionales</taxon>
        <taxon>Vibrionaceae</taxon>
        <taxon>Photobacterium</taxon>
    </lineage>
</organism>
<feature type="domain" description="Flavodoxin-like fold" evidence="2">
    <location>
        <begin position="6"/>
        <end position="175"/>
    </location>
</feature>
<keyword evidence="4" id="KW-1185">Reference proteome</keyword>
<evidence type="ECO:0000256" key="1">
    <source>
        <dbReference type="ARBA" id="ARBA00023002"/>
    </source>
</evidence>
<proteinExistence type="predicted"/>
<evidence type="ECO:0000313" key="4">
    <source>
        <dbReference type="Proteomes" id="UP000241771"/>
    </source>
</evidence>
<evidence type="ECO:0000259" key="2">
    <source>
        <dbReference type="Pfam" id="PF02525"/>
    </source>
</evidence>
<dbReference type="InterPro" id="IPR046980">
    <property type="entry name" value="KefG/KefF"/>
</dbReference>
<dbReference type="Proteomes" id="UP000241771">
    <property type="component" value="Unassembled WGS sequence"/>
</dbReference>
<keyword evidence="1" id="KW-0560">Oxidoreductase</keyword>
<dbReference type="PANTHER" id="PTHR47307">
    <property type="entry name" value="GLUTATHIONE-REGULATED POTASSIUM-EFFLUX SYSTEM ANCILLARY PROTEIN KEFG"/>
    <property type="match status" value="1"/>
</dbReference>
<comment type="caution">
    <text evidence="3">The sequence shown here is derived from an EMBL/GenBank/DDBJ whole genome shotgun (WGS) entry which is preliminary data.</text>
</comment>
<reference evidence="3 4" key="1">
    <citation type="submission" date="2018-01" db="EMBL/GenBank/DDBJ databases">
        <title>Whole genome sequencing of Histamine producing bacteria.</title>
        <authorList>
            <person name="Butler K."/>
        </authorList>
    </citation>
    <scope>NUCLEOTIDE SEQUENCE [LARGE SCALE GENOMIC DNA]</scope>
    <source>
        <strain evidence="3 4">DSM 100436</strain>
    </source>
</reference>
<dbReference type="PANTHER" id="PTHR47307:SF1">
    <property type="entry name" value="GLUTATHIONE-REGULATED POTASSIUM-EFFLUX SYSTEM ANCILLARY PROTEIN KEFG"/>
    <property type="match status" value="1"/>
</dbReference>
<protein>
    <submittedName>
        <fullName evidence="3">Potassium transporter KefG</fullName>
    </submittedName>
</protein>
<sequence length="206" mass="23489">MTEHKKKILILFAHPSPSRSEANLPLFKSSRGLPGVTVVDLYHEYPTLHINIDREQKRLLDHDVIVFMFPMYWYSTPAILKEWQDLVLEYGFAYGKDGTALNGKTFLCALTAGGTQAAYHADGHNNYTVRELLHPIEQTANLIGMHYLAPFVLFDSRTAKEQKRVEQHTKDWRQLLDALRDDRVEMNAASHVDVLNADLTAVIKEG</sequence>
<name>A0A2T3NWM2_9GAMM</name>
<dbReference type="SUPFAM" id="SSF52218">
    <property type="entry name" value="Flavoproteins"/>
    <property type="match status" value="1"/>
</dbReference>
<dbReference type="GO" id="GO:0009055">
    <property type="term" value="F:electron transfer activity"/>
    <property type="evidence" value="ECO:0007669"/>
    <property type="project" value="TreeGrafter"/>
</dbReference>
<dbReference type="Pfam" id="PF02525">
    <property type="entry name" value="Flavodoxin_2"/>
    <property type="match status" value="1"/>
</dbReference>
<dbReference type="GO" id="GO:0003955">
    <property type="term" value="F:NAD(P)H dehydrogenase (quinone) activity"/>
    <property type="evidence" value="ECO:0007669"/>
    <property type="project" value="TreeGrafter"/>
</dbReference>
<dbReference type="RefSeq" id="WP_107271804.1">
    <property type="nucleotide sequence ID" value="NZ_PYMA01000003.1"/>
</dbReference>
<dbReference type="InterPro" id="IPR003680">
    <property type="entry name" value="Flavodoxin_fold"/>
</dbReference>
<gene>
    <name evidence="3" type="ORF">C9I98_07535</name>
</gene>
<dbReference type="EMBL" id="PYMA01000003">
    <property type="protein sequence ID" value="PSW20690.1"/>
    <property type="molecule type" value="Genomic_DNA"/>
</dbReference>
<evidence type="ECO:0000313" key="3">
    <source>
        <dbReference type="EMBL" id="PSW20690.1"/>
    </source>
</evidence>
<dbReference type="AlphaFoldDB" id="A0A2T3NWM2"/>
<accession>A0A2T3NWM2</accession>
<dbReference type="InterPro" id="IPR029039">
    <property type="entry name" value="Flavoprotein-like_sf"/>
</dbReference>